<dbReference type="SFLD" id="SFLDG01065">
    <property type="entry name" value="anaerobic_coproporphyrinogen-I"/>
    <property type="match status" value="1"/>
</dbReference>
<protein>
    <recommendedName>
        <fullName evidence="2 3">Heme chaperone HemW</fullName>
    </recommendedName>
</protein>
<name>A0A410PUK8_9FIRM</name>
<comment type="similarity">
    <text evidence="1">Belongs to the anaerobic coproporphyrinogen-III oxidase family. HemW subfamily.</text>
</comment>
<evidence type="ECO:0000259" key="4">
    <source>
        <dbReference type="PROSITE" id="PS51918"/>
    </source>
</evidence>
<dbReference type="Proteomes" id="UP000287601">
    <property type="component" value="Chromosome"/>
</dbReference>
<dbReference type="Pfam" id="PF06969">
    <property type="entry name" value="HemN_C"/>
    <property type="match status" value="1"/>
</dbReference>
<dbReference type="SFLD" id="SFLDF00288">
    <property type="entry name" value="HemN-like__clustered_with_nucl"/>
    <property type="match status" value="1"/>
</dbReference>
<keyword evidence="3" id="KW-0349">Heme</keyword>
<dbReference type="AlphaFoldDB" id="A0A410PUK8"/>
<dbReference type="SFLD" id="SFLDF00562">
    <property type="entry name" value="HemN-like__clustered_with_heat"/>
    <property type="match status" value="1"/>
</dbReference>
<keyword evidence="3" id="KW-0004">4Fe-4S</keyword>
<dbReference type="Pfam" id="PF04055">
    <property type="entry name" value="Radical_SAM"/>
    <property type="match status" value="1"/>
</dbReference>
<keyword evidence="3" id="KW-0479">Metal-binding</keyword>
<dbReference type="GO" id="GO:0006779">
    <property type="term" value="P:porphyrin-containing compound biosynthetic process"/>
    <property type="evidence" value="ECO:0007669"/>
    <property type="project" value="InterPro"/>
</dbReference>
<keyword evidence="3" id="KW-0143">Chaperone</keyword>
<dbReference type="SMART" id="SM00729">
    <property type="entry name" value="Elp3"/>
    <property type="match status" value="1"/>
</dbReference>
<dbReference type="GO" id="GO:0004109">
    <property type="term" value="F:coproporphyrinogen oxidase activity"/>
    <property type="evidence" value="ECO:0007669"/>
    <property type="project" value="InterPro"/>
</dbReference>
<dbReference type="GO" id="GO:0005737">
    <property type="term" value="C:cytoplasm"/>
    <property type="evidence" value="ECO:0007669"/>
    <property type="project" value="UniProtKB-SubCell"/>
</dbReference>
<dbReference type="InterPro" id="IPR034505">
    <property type="entry name" value="Coproporphyrinogen-III_oxidase"/>
</dbReference>
<dbReference type="NCBIfam" id="TIGR00539">
    <property type="entry name" value="hemN_rel"/>
    <property type="match status" value="1"/>
</dbReference>
<keyword evidence="6" id="KW-1185">Reference proteome</keyword>
<sequence>MKNLGIYIHIPFCIKKCLYCDFLSFENTAGGLHREYVNAVMRELDFYSNIYDNKFIVDSIFFGGGTPSLIDARLMKEILLWIKQKYQVDKKAEITIECNPKTIDAEKLRIYKEAGINRISIGVQTLNDMELISLGRVHRSEDAKETYALARQAGFDNINMDLMFAIPSHTCAVWQETLKQAVCLNPEHISFYSLQLEEKTKYFEMFEKGELELVSDDVDREMYHFASKFLKKSGYHHYEISNCAKPGFECRHNLKYWSMADYLGIGLGAHSYVNGERFSNVRDLAKYIGILGSGDVTIPAKEEKARPKWVEWRHINAEWDDIVDFIITGMRREEGIGLREFERRFGKKLFEVYPEQEGLIREYVEKGMLLLDENRMRFTIKGVDVSNTILAEFV</sequence>
<evidence type="ECO:0000256" key="2">
    <source>
        <dbReference type="ARBA" id="ARBA00017228"/>
    </source>
</evidence>
<dbReference type="EMBL" id="CP035281">
    <property type="protein sequence ID" value="QAT42651.1"/>
    <property type="molecule type" value="Genomic_DNA"/>
</dbReference>
<keyword evidence="3" id="KW-0411">Iron-sulfur</keyword>
<reference evidence="5 6" key="1">
    <citation type="submission" date="2019-01" db="EMBL/GenBank/DDBJ databases">
        <title>Draft genomes of a novel of Aminipila strains.</title>
        <authorList>
            <person name="Ma S."/>
        </authorList>
    </citation>
    <scope>NUCLEOTIDE SEQUENCE [LARGE SCALE GENOMIC DNA]</scope>
    <source>
        <strain evidence="6">JN-39</strain>
    </source>
</reference>
<dbReference type="SFLD" id="SFLDS00029">
    <property type="entry name" value="Radical_SAM"/>
    <property type="match status" value="1"/>
</dbReference>
<dbReference type="InterPro" id="IPR007197">
    <property type="entry name" value="rSAM"/>
</dbReference>
<evidence type="ECO:0000256" key="3">
    <source>
        <dbReference type="RuleBase" id="RU364116"/>
    </source>
</evidence>
<dbReference type="Gene3D" id="3.80.30.20">
    <property type="entry name" value="tm_1862 like domain"/>
    <property type="match status" value="1"/>
</dbReference>
<dbReference type="InterPro" id="IPR058240">
    <property type="entry name" value="rSAM_sf"/>
</dbReference>
<dbReference type="InterPro" id="IPR023404">
    <property type="entry name" value="rSAM_horseshoe"/>
</dbReference>
<keyword evidence="3" id="KW-0949">S-adenosyl-L-methionine</keyword>
<dbReference type="KEGG" id="amij:EQM06_05100"/>
<feature type="domain" description="Radical SAM core" evidence="4">
    <location>
        <begin position="1"/>
        <end position="233"/>
    </location>
</feature>
<keyword evidence="3" id="KW-0963">Cytoplasm</keyword>
<dbReference type="OrthoDB" id="9808022at2"/>
<dbReference type="InterPro" id="IPR006638">
    <property type="entry name" value="Elp3/MiaA/NifB-like_rSAM"/>
</dbReference>
<gene>
    <name evidence="5" type="ORF">EQM06_05100</name>
</gene>
<dbReference type="PROSITE" id="PS51918">
    <property type="entry name" value="RADICAL_SAM"/>
    <property type="match status" value="1"/>
</dbReference>
<accession>A0A410PUK8</accession>
<evidence type="ECO:0000256" key="1">
    <source>
        <dbReference type="ARBA" id="ARBA00006100"/>
    </source>
</evidence>
<dbReference type="RefSeq" id="WP_128745301.1">
    <property type="nucleotide sequence ID" value="NZ_CP035281.1"/>
</dbReference>
<dbReference type="InterPro" id="IPR004559">
    <property type="entry name" value="HemW-like"/>
</dbReference>
<dbReference type="GO" id="GO:0046872">
    <property type="term" value="F:metal ion binding"/>
    <property type="evidence" value="ECO:0007669"/>
    <property type="project" value="UniProtKB-UniRule"/>
</dbReference>
<keyword evidence="3" id="KW-0408">Iron</keyword>
<comment type="subcellular location">
    <subcellularLocation>
        <location evidence="3">Cytoplasm</location>
    </subcellularLocation>
</comment>
<dbReference type="InterPro" id="IPR010723">
    <property type="entry name" value="HemN_C"/>
</dbReference>
<dbReference type="SUPFAM" id="SSF102114">
    <property type="entry name" value="Radical SAM enzymes"/>
    <property type="match status" value="1"/>
</dbReference>
<dbReference type="GO" id="GO:0051539">
    <property type="term" value="F:4 iron, 4 sulfur cluster binding"/>
    <property type="evidence" value="ECO:0007669"/>
    <property type="project" value="UniProtKB-UniRule"/>
</dbReference>
<dbReference type="PANTHER" id="PTHR13932">
    <property type="entry name" value="COPROPORPHYRINIGEN III OXIDASE"/>
    <property type="match status" value="1"/>
</dbReference>
<evidence type="ECO:0000313" key="5">
    <source>
        <dbReference type="EMBL" id="QAT42651.1"/>
    </source>
</evidence>
<evidence type="ECO:0000313" key="6">
    <source>
        <dbReference type="Proteomes" id="UP000287601"/>
    </source>
</evidence>
<proteinExistence type="inferred from homology"/>
<comment type="function">
    <text evidence="3">Probably acts as a heme chaperone, transferring heme to an unknown acceptor. Binds one molecule of heme per monomer, possibly covalently. Binds 1 [4Fe-4S] cluster. The cluster is coordinated with 3 cysteines and an exchangeable S-adenosyl-L-methionine.</text>
</comment>
<organism evidence="5 6">
    <name type="scientific">Aminipila luticellarii</name>
    <dbReference type="NCBI Taxonomy" id="2507160"/>
    <lineage>
        <taxon>Bacteria</taxon>
        <taxon>Bacillati</taxon>
        <taxon>Bacillota</taxon>
        <taxon>Clostridia</taxon>
        <taxon>Peptostreptococcales</taxon>
        <taxon>Anaerovoracaceae</taxon>
        <taxon>Aminipila</taxon>
    </lineage>
</organism>
<dbReference type="PANTHER" id="PTHR13932:SF5">
    <property type="entry name" value="RADICAL S-ADENOSYL METHIONINE DOMAIN-CONTAINING PROTEIN 1, MITOCHONDRIAL"/>
    <property type="match status" value="1"/>
</dbReference>